<dbReference type="InterPro" id="IPR001128">
    <property type="entry name" value="Cyt_P450"/>
</dbReference>
<dbReference type="Gene3D" id="1.10.630.10">
    <property type="entry name" value="Cytochrome P450"/>
    <property type="match status" value="1"/>
</dbReference>
<dbReference type="AlphaFoldDB" id="A0A0F7S290"/>
<dbReference type="Proteomes" id="UP000242770">
    <property type="component" value="Unassembled WGS sequence"/>
</dbReference>
<name>A0A0F7S290_9BASI</name>
<evidence type="ECO:0008006" key="3">
    <source>
        <dbReference type="Google" id="ProtNLM"/>
    </source>
</evidence>
<dbReference type="GO" id="GO:0020037">
    <property type="term" value="F:heme binding"/>
    <property type="evidence" value="ECO:0007669"/>
    <property type="project" value="InterPro"/>
</dbReference>
<dbReference type="GO" id="GO:0016705">
    <property type="term" value="F:oxidoreductase activity, acting on paired donors, with incorporation or reduction of molecular oxygen"/>
    <property type="evidence" value="ECO:0007669"/>
    <property type="project" value="InterPro"/>
</dbReference>
<sequence>MHLMTFISGPRGCIGNRFALAEFKAMLCHLVGNFRFDQVKGWKIEAKQTAVIRSRVVGQEDVGPQMPLRISRIPAA</sequence>
<organism evidence="1 2">
    <name type="scientific">Sporisorium scitamineum</name>
    <dbReference type="NCBI Taxonomy" id="49012"/>
    <lineage>
        <taxon>Eukaryota</taxon>
        <taxon>Fungi</taxon>
        <taxon>Dikarya</taxon>
        <taxon>Basidiomycota</taxon>
        <taxon>Ustilaginomycotina</taxon>
        <taxon>Ustilaginomycetes</taxon>
        <taxon>Ustilaginales</taxon>
        <taxon>Ustilaginaceae</taxon>
        <taxon>Sporisorium</taxon>
    </lineage>
</organism>
<reference evidence="2" key="1">
    <citation type="submission" date="2014-06" db="EMBL/GenBank/DDBJ databases">
        <authorList>
            <person name="Berkman P.J."/>
        </authorList>
    </citation>
    <scope>NUCLEOTIDE SEQUENCE [LARGE SCALE GENOMIC DNA]</scope>
</reference>
<dbReference type="Pfam" id="PF00067">
    <property type="entry name" value="p450"/>
    <property type="match status" value="1"/>
</dbReference>
<dbReference type="EMBL" id="CCFA01001120">
    <property type="protein sequence ID" value="CDW96987.1"/>
    <property type="molecule type" value="Genomic_DNA"/>
</dbReference>
<proteinExistence type="predicted"/>
<dbReference type="STRING" id="49012.A0A0F7S290"/>
<dbReference type="InterPro" id="IPR036396">
    <property type="entry name" value="Cyt_P450_sf"/>
</dbReference>
<keyword evidence="2" id="KW-1185">Reference proteome</keyword>
<gene>
    <name evidence="1" type="primary">SSCI21570.1</name>
</gene>
<accession>A0A0F7S290</accession>
<evidence type="ECO:0000313" key="1">
    <source>
        <dbReference type="EMBL" id="CDW96987.1"/>
    </source>
</evidence>
<dbReference type="SUPFAM" id="SSF48264">
    <property type="entry name" value="Cytochrome P450"/>
    <property type="match status" value="1"/>
</dbReference>
<dbReference type="GO" id="GO:0004497">
    <property type="term" value="F:monooxygenase activity"/>
    <property type="evidence" value="ECO:0007669"/>
    <property type="project" value="InterPro"/>
</dbReference>
<dbReference type="GO" id="GO:0005506">
    <property type="term" value="F:iron ion binding"/>
    <property type="evidence" value="ECO:0007669"/>
    <property type="project" value="InterPro"/>
</dbReference>
<protein>
    <recommendedName>
        <fullName evidence="3">Cytochrome P450</fullName>
    </recommendedName>
</protein>
<evidence type="ECO:0000313" key="2">
    <source>
        <dbReference type="Proteomes" id="UP000242770"/>
    </source>
</evidence>